<keyword evidence="2" id="KW-0560">Oxidoreductase</keyword>
<evidence type="ECO:0000313" key="4">
    <source>
        <dbReference type="EMBL" id="KAK5702670.1"/>
    </source>
</evidence>
<dbReference type="InterPro" id="IPR027443">
    <property type="entry name" value="IPNS-like_sf"/>
</dbReference>
<comment type="similarity">
    <text evidence="1 2">Belongs to the iron/ascorbate-dependent oxidoreductase family.</text>
</comment>
<name>A0AAN7WEA4_9PEZI</name>
<keyword evidence="2" id="KW-0479">Metal-binding</keyword>
<dbReference type="EMBL" id="JAVRQU010000005">
    <property type="protein sequence ID" value="KAK5702670.1"/>
    <property type="molecule type" value="Genomic_DNA"/>
</dbReference>
<dbReference type="GO" id="GO:0016491">
    <property type="term" value="F:oxidoreductase activity"/>
    <property type="evidence" value="ECO:0007669"/>
    <property type="project" value="UniProtKB-KW"/>
</dbReference>
<evidence type="ECO:0000259" key="3">
    <source>
        <dbReference type="PROSITE" id="PS51471"/>
    </source>
</evidence>
<dbReference type="InterPro" id="IPR050231">
    <property type="entry name" value="Iron_ascorbate_oxido_reductase"/>
</dbReference>
<dbReference type="GO" id="GO:0046872">
    <property type="term" value="F:metal ion binding"/>
    <property type="evidence" value="ECO:0007669"/>
    <property type="project" value="UniProtKB-KW"/>
</dbReference>
<keyword evidence="2" id="KW-0408">Iron</keyword>
<dbReference type="PROSITE" id="PS51471">
    <property type="entry name" value="FE2OG_OXY"/>
    <property type="match status" value="1"/>
</dbReference>
<evidence type="ECO:0000313" key="5">
    <source>
        <dbReference type="Proteomes" id="UP001310594"/>
    </source>
</evidence>
<feature type="domain" description="Fe2OG dioxygenase" evidence="3">
    <location>
        <begin position="99"/>
        <end position="200"/>
    </location>
</feature>
<comment type="caution">
    <text evidence="4">The sequence shown here is derived from an EMBL/GenBank/DDBJ whole genome shotgun (WGS) entry which is preliminary data.</text>
</comment>
<protein>
    <recommendedName>
        <fullName evidence="3">Fe2OG dioxygenase domain-containing protein</fullName>
    </recommendedName>
</protein>
<dbReference type="PANTHER" id="PTHR47990">
    <property type="entry name" value="2-OXOGLUTARATE (2OG) AND FE(II)-DEPENDENT OXYGENASE SUPERFAMILY PROTEIN-RELATED"/>
    <property type="match status" value="1"/>
</dbReference>
<dbReference type="SUPFAM" id="SSF51197">
    <property type="entry name" value="Clavaminate synthase-like"/>
    <property type="match status" value="1"/>
</dbReference>
<sequence>MDANIKVGQLNDDPFHDRYSRQPDLSEAFNWAYDAAYDPEAVNKDEPSISIWPSDLPGFKDELYAYHTQLLQFARRMTRIFALALHMPEDHFDEYVKHPEAGMRIIHYPQQEAASVDQNGIGAHSDFECFTLVTQDGTPGLEVLNKSGYWVKAKPVPDAFVVNVADCFMRRTNDFFVSTVHRVINKSGRERYSLPFFFGFDRSKKLEAIQSCVTPETPMKYSIMTSGQYYHYRAANAKAGSY</sequence>
<dbReference type="InterPro" id="IPR044861">
    <property type="entry name" value="IPNS-like_FE2OG_OXY"/>
</dbReference>
<gene>
    <name evidence="4" type="ORF">LTR97_003616</name>
</gene>
<dbReference type="AlphaFoldDB" id="A0AAN7WEA4"/>
<dbReference type="Gene3D" id="2.60.120.330">
    <property type="entry name" value="B-lactam Antibiotic, Isopenicillin N Synthase, Chain"/>
    <property type="match status" value="1"/>
</dbReference>
<accession>A0AAN7WEA4</accession>
<evidence type="ECO:0000256" key="1">
    <source>
        <dbReference type="ARBA" id="ARBA00008056"/>
    </source>
</evidence>
<dbReference type="Proteomes" id="UP001310594">
    <property type="component" value="Unassembled WGS sequence"/>
</dbReference>
<reference evidence="4" key="1">
    <citation type="submission" date="2023-08" db="EMBL/GenBank/DDBJ databases">
        <title>Black Yeasts Isolated from many extreme environments.</title>
        <authorList>
            <person name="Coleine C."/>
            <person name="Stajich J.E."/>
            <person name="Selbmann L."/>
        </authorList>
    </citation>
    <scope>NUCLEOTIDE SEQUENCE</scope>
    <source>
        <strain evidence="4">CCFEE 5810</strain>
    </source>
</reference>
<proteinExistence type="inferred from homology"/>
<dbReference type="InterPro" id="IPR005123">
    <property type="entry name" value="Oxoglu/Fe-dep_dioxygenase_dom"/>
</dbReference>
<evidence type="ECO:0000256" key="2">
    <source>
        <dbReference type="RuleBase" id="RU003682"/>
    </source>
</evidence>
<organism evidence="4 5">
    <name type="scientific">Elasticomyces elasticus</name>
    <dbReference type="NCBI Taxonomy" id="574655"/>
    <lineage>
        <taxon>Eukaryota</taxon>
        <taxon>Fungi</taxon>
        <taxon>Dikarya</taxon>
        <taxon>Ascomycota</taxon>
        <taxon>Pezizomycotina</taxon>
        <taxon>Dothideomycetes</taxon>
        <taxon>Dothideomycetidae</taxon>
        <taxon>Mycosphaerellales</taxon>
        <taxon>Teratosphaeriaceae</taxon>
        <taxon>Elasticomyces</taxon>
    </lineage>
</organism>
<dbReference type="Pfam" id="PF03171">
    <property type="entry name" value="2OG-FeII_Oxy"/>
    <property type="match status" value="1"/>
</dbReference>